<accession>A0A811R559</accession>
<evidence type="ECO:0000313" key="1">
    <source>
        <dbReference type="EMBL" id="CAD6265178.1"/>
    </source>
</evidence>
<name>A0A811R559_9POAL</name>
<sequence length="129" mass="13572">MANPPSSSDPISKNTNTTLNLKCTRSKVSSVAPAFFISDDEAAVIPISKYTMNEAKFDPSKTNNAATASEAKSAVEEVADDLVLRDGLVAARLQEVERVSLAGRLLDLRLAGPPAGPETVVVEVAASWS</sequence>
<evidence type="ECO:0000313" key="2">
    <source>
        <dbReference type="Proteomes" id="UP000604825"/>
    </source>
</evidence>
<dbReference type="Proteomes" id="UP000604825">
    <property type="component" value="Unassembled WGS sequence"/>
</dbReference>
<gene>
    <name evidence="1" type="ORF">NCGR_LOCUS48483</name>
</gene>
<keyword evidence="2" id="KW-1185">Reference proteome</keyword>
<protein>
    <submittedName>
        <fullName evidence="1">Uncharacterized protein</fullName>
    </submittedName>
</protein>
<dbReference type="EMBL" id="CAJGYO010000013">
    <property type="protein sequence ID" value="CAD6265178.1"/>
    <property type="molecule type" value="Genomic_DNA"/>
</dbReference>
<proteinExistence type="predicted"/>
<dbReference type="AlphaFoldDB" id="A0A811R559"/>
<organism evidence="1 2">
    <name type="scientific">Miscanthus lutarioriparius</name>
    <dbReference type="NCBI Taxonomy" id="422564"/>
    <lineage>
        <taxon>Eukaryota</taxon>
        <taxon>Viridiplantae</taxon>
        <taxon>Streptophyta</taxon>
        <taxon>Embryophyta</taxon>
        <taxon>Tracheophyta</taxon>
        <taxon>Spermatophyta</taxon>
        <taxon>Magnoliopsida</taxon>
        <taxon>Liliopsida</taxon>
        <taxon>Poales</taxon>
        <taxon>Poaceae</taxon>
        <taxon>PACMAD clade</taxon>
        <taxon>Panicoideae</taxon>
        <taxon>Andropogonodae</taxon>
        <taxon>Andropogoneae</taxon>
        <taxon>Saccharinae</taxon>
        <taxon>Miscanthus</taxon>
    </lineage>
</organism>
<comment type="caution">
    <text evidence="1">The sequence shown here is derived from an EMBL/GenBank/DDBJ whole genome shotgun (WGS) entry which is preliminary data.</text>
</comment>
<reference evidence="1" key="1">
    <citation type="submission" date="2020-10" db="EMBL/GenBank/DDBJ databases">
        <authorList>
            <person name="Han B."/>
            <person name="Lu T."/>
            <person name="Zhao Q."/>
            <person name="Huang X."/>
            <person name="Zhao Y."/>
        </authorList>
    </citation>
    <scope>NUCLEOTIDE SEQUENCE</scope>
</reference>